<dbReference type="InterPro" id="IPR006328">
    <property type="entry name" value="2-HAD"/>
</dbReference>
<dbReference type="Gene3D" id="3.40.50.1000">
    <property type="entry name" value="HAD superfamily/HAD-like"/>
    <property type="match status" value="1"/>
</dbReference>
<feature type="compositionally biased region" description="Basic and acidic residues" evidence="3">
    <location>
        <begin position="382"/>
        <end position="397"/>
    </location>
</feature>
<accession>A0A139ISW6</accession>
<dbReference type="InterPro" id="IPR006439">
    <property type="entry name" value="HAD-SF_hydro_IA"/>
</dbReference>
<keyword evidence="2" id="KW-0378">Hydrolase</keyword>
<dbReference type="InterPro" id="IPR023214">
    <property type="entry name" value="HAD_sf"/>
</dbReference>
<dbReference type="PRINTS" id="PR00413">
    <property type="entry name" value="HADHALOGNASE"/>
</dbReference>
<dbReference type="NCBIfam" id="TIGR01493">
    <property type="entry name" value="HAD-SF-IA-v2"/>
    <property type="match status" value="1"/>
</dbReference>
<keyword evidence="4" id="KW-0472">Membrane</keyword>
<dbReference type="GO" id="GO:0016791">
    <property type="term" value="F:phosphatase activity"/>
    <property type="evidence" value="ECO:0007669"/>
    <property type="project" value="UniProtKB-ARBA"/>
</dbReference>
<protein>
    <recommendedName>
        <fullName evidence="7">Haloacid dehalogenase, type II</fullName>
    </recommendedName>
</protein>
<dbReference type="InterPro" id="IPR023198">
    <property type="entry name" value="PGP-like_dom2"/>
</dbReference>
<dbReference type="SFLD" id="SFLDG01129">
    <property type="entry name" value="C1.5:_HAD__Beta-PGM__Phosphata"/>
    <property type="match status" value="1"/>
</dbReference>
<dbReference type="Gene3D" id="1.10.150.240">
    <property type="entry name" value="Putative phosphatase, domain 2"/>
    <property type="match status" value="1"/>
</dbReference>
<evidence type="ECO:0000256" key="1">
    <source>
        <dbReference type="ARBA" id="ARBA00008106"/>
    </source>
</evidence>
<keyword evidence="4" id="KW-1133">Transmembrane helix</keyword>
<keyword evidence="6" id="KW-1185">Reference proteome</keyword>
<name>A0A139ISW6_9PEZI</name>
<dbReference type="InterPro" id="IPR036412">
    <property type="entry name" value="HAD-like_sf"/>
</dbReference>
<dbReference type="NCBIfam" id="TIGR01428">
    <property type="entry name" value="HAD_type_II"/>
    <property type="match status" value="1"/>
</dbReference>
<dbReference type="PANTHER" id="PTHR43316">
    <property type="entry name" value="HYDROLASE, HALOACID DELAHOGENASE-RELATED"/>
    <property type="match status" value="1"/>
</dbReference>
<feature type="region of interest" description="Disordered" evidence="3">
    <location>
        <begin position="352"/>
        <end position="397"/>
    </location>
</feature>
<evidence type="ECO:0000256" key="2">
    <source>
        <dbReference type="ARBA" id="ARBA00022801"/>
    </source>
</evidence>
<dbReference type="Pfam" id="PF00702">
    <property type="entry name" value="Hydrolase"/>
    <property type="match status" value="1"/>
</dbReference>
<proteinExistence type="inferred from homology"/>
<gene>
    <name evidence="5" type="ORF">AC579_5330</name>
</gene>
<evidence type="ECO:0000313" key="6">
    <source>
        <dbReference type="Proteomes" id="UP000073492"/>
    </source>
</evidence>
<organism evidence="5 6">
    <name type="scientific">Pseudocercospora musae</name>
    <dbReference type="NCBI Taxonomy" id="113226"/>
    <lineage>
        <taxon>Eukaryota</taxon>
        <taxon>Fungi</taxon>
        <taxon>Dikarya</taxon>
        <taxon>Ascomycota</taxon>
        <taxon>Pezizomycotina</taxon>
        <taxon>Dothideomycetes</taxon>
        <taxon>Dothideomycetidae</taxon>
        <taxon>Mycosphaerellales</taxon>
        <taxon>Mycosphaerellaceae</taxon>
        <taxon>Pseudocercospora</taxon>
    </lineage>
</organism>
<keyword evidence="4" id="KW-0812">Transmembrane</keyword>
<feature type="transmembrane region" description="Helical" evidence="4">
    <location>
        <begin position="511"/>
        <end position="530"/>
    </location>
</feature>
<dbReference type="SUPFAM" id="SSF56784">
    <property type="entry name" value="HAD-like"/>
    <property type="match status" value="1"/>
</dbReference>
<dbReference type="PANTHER" id="PTHR43316:SF3">
    <property type="entry name" value="HALOACID DEHALOGENASE, TYPE II (AFU_ORTHOLOGUE AFUA_2G07750)-RELATED"/>
    <property type="match status" value="1"/>
</dbReference>
<dbReference type="AlphaFoldDB" id="A0A139ISW6"/>
<dbReference type="GO" id="GO:0019120">
    <property type="term" value="F:hydrolase activity, acting on acid halide bonds, in C-halide compounds"/>
    <property type="evidence" value="ECO:0007669"/>
    <property type="project" value="InterPro"/>
</dbReference>
<dbReference type="InterPro" id="IPR051540">
    <property type="entry name" value="S-2-haloacid_dehalogenase"/>
</dbReference>
<evidence type="ECO:0008006" key="7">
    <source>
        <dbReference type="Google" id="ProtNLM"/>
    </source>
</evidence>
<comment type="caution">
    <text evidence="5">The sequence shown here is derived from an EMBL/GenBank/DDBJ whole genome shotgun (WGS) entry which is preliminary data.</text>
</comment>
<dbReference type="SFLD" id="SFLDS00003">
    <property type="entry name" value="Haloacid_Dehalogenase"/>
    <property type="match status" value="1"/>
</dbReference>
<dbReference type="OrthoDB" id="40579at2759"/>
<dbReference type="Proteomes" id="UP000073492">
    <property type="component" value="Unassembled WGS sequence"/>
</dbReference>
<sequence>MHHHRIPPAFEDPQPKALFFDVFGTCVDWRKTVTDALHNRAQEALKSPASSLSGKARTKATEMTREHWGKIAQDWRNTYLAFTRAIASDPSIPYRTVDQHHLDALKEILEAEQLGSLWNGQQVLELSMIWHCLDPWVDTPHGIRELNKKFNTCTLSNGNVSLLEDMVKHGAMPFTHVYSAEMFNSYKPSPKVYLGAAEKMGLTPEQCVMVAAHLDDLKAARSHGFRTVYVERPQEERHPELRDEKGIVDVWVTEGEDGFMAVAEKLGIEALDSRYESYAAPNNADSQALSSRIKGLQVNAAICAKRRKGTASIKIYNSKKAGEKAKETLPEKTQPCNFLSGSGYTRIKMAAEERSGEDANASANDEIKSSSTPSPGVSRPEAVTEKQPDVDHHAISSEDHTIFTTGQKRAIIVAGSFAAWFSLVSGSICHPASNSTESPRVKLQGKYHSYYIFDRTRVGSHDDYRLLGHGWTQAGVLHLLHDLNYCQPRIGSTEQIHSTSASTNATASRKIFWVLLILSIAFFIPLALFLPETCRNVVDDGSIRPPWTSWNLSDKIRHRRRQARGVPVDESKLTELRKN</sequence>
<evidence type="ECO:0000256" key="3">
    <source>
        <dbReference type="SAM" id="MobiDB-lite"/>
    </source>
</evidence>
<dbReference type="EMBL" id="LFZO01000014">
    <property type="protein sequence ID" value="KXT17829.1"/>
    <property type="molecule type" value="Genomic_DNA"/>
</dbReference>
<reference evidence="5 6" key="1">
    <citation type="submission" date="2015-07" db="EMBL/GenBank/DDBJ databases">
        <title>Comparative genomics of the Sigatoka disease complex on banana suggests a link between parallel evolutionary changes in Pseudocercospora fijiensis and Pseudocercospora eumusae and increased virulence on the banana host.</title>
        <authorList>
            <person name="Chang T.-C."/>
            <person name="Salvucci A."/>
            <person name="Crous P.W."/>
            <person name="Stergiopoulos I."/>
        </authorList>
    </citation>
    <scope>NUCLEOTIDE SEQUENCE [LARGE SCALE GENOMIC DNA]</scope>
    <source>
        <strain evidence="5 6">CBS 116634</strain>
    </source>
</reference>
<dbReference type="STRING" id="113226.A0A139ISW6"/>
<comment type="similarity">
    <text evidence="1">Belongs to the HAD-like hydrolase superfamily. S-2-haloalkanoic acid dehalogenase family.</text>
</comment>
<evidence type="ECO:0000313" key="5">
    <source>
        <dbReference type="EMBL" id="KXT17829.1"/>
    </source>
</evidence>
<evidence type="ECO:0000256" key="4">
    <source>
        <dbReference type="SAM" id="Phobius"/>
    </source>
</evidence>